<sequence length="95" mass="10784">MTRNHTPVEECMARNCYNQSMQADLARSAAAGIDYDREAHNPLLVRAVYGLRPPKMILLARNPIDRLFSAFHGYPHYHGKYGKNSAGFTAYVKEQ</sequence>
<evidence type="ECO:0008006" key="3">
    <source>
        <dbReference type="Google" id="ProtNLM"/>
    </source>
</evidence>
<accession>A0A2J7ZKC1</accession>
<feature type="non-terminal residue" evidence="1">
    <location>
        <position position="95"/>
    </location>
</feature>
<protein>
    <recommendedName>
        <fullName evidence="3">Sulfotransferase</fullName>
    </recommendedName>
</protein>
<reference evidence="1 2" key="1">
    <citation type="journal article" date="2017" name="Mol. Biol. Evol.">
        <title>The 4-celled Tetrabaena socialis nuclear genome reveals the essential components for genetic control of cell number at the origin of multicellularity in the volvocine lineage.</title>
        <authorList>
            <person name="Featherston J."/>
            <person name="Arakaki Y."/>
            <person name="Hanschen E.R."/>
            <person name="Ferris P.J."/>
            <person name="Michod R.E."/>
            <person name="Olson B.J.S.C."/>
            <person name="Nozaki H."/>
            <person name="Durand P.M."/>
        </authorList>
    </citation>
    <scope>NUCLEOTIDE SEQUENCE [LARGE SCALE GENOMIC DNA]</scope>
    <source>
        <strain evidence="1 2">NIES-571</strain>
    </source>
</reference>
<dbReference type="AlphaFoldDB" id="A0A2J7ZKC1"/>
<evidence type="ECO:0000313" key="2">
    <source>
        <dbReference type="Proteomes" id="UP000236333"/>
    </source>
</evidence>
<comment type="caution">
    <text evidence="1">The sequence shown here is derived from an EMBL/GenBank/DDBJ whole genome shotgun (WGS) entry which is preliminary data.</text>
</comment>
<keyword evidence="2" id="KW-1185">Reference proteome</keyword>
<dbReference type="Proteomes" id="UP000236333">
    <property type="component" value="Unassembled WGS sequence"/>
</dbReference>
<proteinExistence type="predicted"/>
<dbReference type="EMBL" id="PGGS01001207">
    <property type="protein sequence ID" value="PNH00714.1"/>
    <property type="molecule type" value="Genomic_DNA"/>
</dbReference>
<gene>
    <name evidence="1" type="ORF">TSOC_013450</name>
</gene>
<name>A0A2J7ZKC1_9CHLO</name>
<evidence type="ECO:0000313" key="1">
    <source>
        <dbReference type="EMBL" id="PNH00714.1"/>
    </source>
</evidence>
<dbReference type="OrthoDB" id="526228at2759"/>
<organism evidence="1 2">
    <name type="scientific">Tetrabaena socialis</name>
    <dbReference type="NCBI Taxonomy" id="47790"/>
    <lineage>
        <taxon>Eukaryota</taxon>
        <taxon>Viridiplantae</taxon>
        <taxon>Chlorophyta</taxon>
        <taxon>core chlorophytes</taxon>
        <taxon>Chlorophyceae</taxon>
        <taxon>CS clade</taxon>
        <taxon>Chlamydomonadales</taxon>
        <taxon>Tetrabaenaceae</taxon>
        <taxon>Tetrabaena</taxon>
    </lineage>
</organism>